<dbReference type="EMBL" id="LKCW01000254">
    <property type="protein sequence ID" value="KPM35411.1"/>
    <property type="molecule type" value="Genomic_DNA"/>
</dbReference>
<proteinExistence type="predicted"/>
<keyword evidence="2" id="KW-1185">Reference proteome</keyword>
<reference evidence="1 2" key="1">
    <citation type="submission" date="2015-09" db="EMBL/GenBank/DDBJ databases">
        <title>Draft genome of a European isolate of the apple canker pathogen Neonectria ditissima.</title>
        <authorList>
            <person name="Gomez-Cortecero A."/>
            <person name="Harrison R.J."/>
            <person name="Armitage A.D."/>
        </authorList>
    </citation>
    <scope>NUCLEOTIDE SEQUENCE [LARGE SCALE GENOMIC DNA]</scope>
    <source>
        <strain evidence="1 2">R09/05</strain>
    </source>
</reference>
<comment type="caution">
    <text evidence="1">The sequence shown here is derived from an EMBL/GenBank/DDBJ whole genome shotgun (WGS) entry which is preliminary data.</text>
</comment>
<name>A0A0P7B3W6_9HYPO</name>
<evidence type="ECO:0008006" key="3">
    <source>
        <dbReference type="Google" id="ProtNLM"/>
    </source>
</evidence>
<dbReference type="InterPro" id="IPR011009">
    <property type="entry name" value="Kinase-like_dom_sf"/>
</dbReference>
<dbReference type="Proteomes" id="UP000050424">
    <property type="component" value="Unassembled WGS sequence"/>
</dbReference>
<evidence type="ECO:0000313" key="2">
    <source>
        <dbReference type="Proteomes" id="UP000050424"/>
    </source>
</evidence>
<dbReference type="SUPFAM" id="SSF56112">
    <property type="entry name" value="Protein kinase-like (PK-like)"/>
    <property type="match status" value="1"/>
</dbReference>
<sequence length="499" mass="56574">MFAIIHTTSEKSLDHALCDALLLYGLKLIIVWNQDLGPLQLSDAKGTNTEVIFINGLRPLRNSTIRRMTLNSARLPSAFAVWDGADKNDLVAARLSVDTFNQWLPQERGDIKQACMKLTEKDALKSFDLEEFSGSDAIRVGGSFAGSGIARIYRKSANGRGAQKLRDEMRMYKSFPESIANHYPKLLFGIEDDQGTASLGTHYEDHPNLRDLLLNMRISANEATSILQKVLDFEYGEVDLGHRQPVPANYVEDCHFHRVWERIAISAELDPDFIPFIEARWLKVNGRRLPNIPAMLWRLEQDQEAIKRLQPEGVSPFIHGDLHLENILCDVKQNRFWLVDPRGYPVCDIFYDLGKLAHSYHSCYDMIHEGRHVVDFSIGDGIATIDYKFISKHLLAVYSQLDTQMTAYIHELLRSHGEDKDVDLRIRFNEAMHFCSMMPFHINSKSNPSISHPIYAVGAGLLAEVLEKLGIDLESCVDMQDAGLARLANMSTKQWRFAG</sequence>
<gene>
    <name evidence="1" type="ORF">AK830_g11159</name>
</gene>
<evidence type="ECO:0000313" key="1">
    <source>
        <dbReference type="EMBL" id="KPM35411.1"/>
    </source>
</evidence>
<dbReference type="OrthoDB" id="5380769at2759"/>
<accession>A0A0P7B3W6</accession>
<organism evidence="1 2">
    <name type="scientific">Neonectria ditissima</name>
    <dbReference type="NCBI Taxonomy" id="78410"/>
    <lineage>
        <taxon>Eukaryota</taxon>
        <taxon>Fungi</taxon>
        <taxon>Dikarya</taxon>
        <taxon>Ascomycota</taxon>
        <taxon>Pezizomycotina</taxon>
        <taxon>Sordariomycetes</taxon>
        <taxon>Hypocreomycetidae</taxon>
        <taxon>Hypocreales</taxon>
        <taxon>Nectriaceae</taxon>
        <taxon>Neonectria</taxon>
    </lineage>
</organism>
<protein>
    <recommendedName>
        <fullName evidence="3">Aminoglycoside phosphotransferase domain-containing protein</fullName>
    </recommendedName>
</protein>
<dbReference type="AlphaFoldDB" id="A0A0P7B3W6"/>
<dbReference type="Gene3D" id="1.10.510.10">
    <property type="entry name" value="Transferase(Phosphotransferase) domain 1"/>
    <property type="match status" value="1"/>
</dbReference>